<comment type="caution">
    <text evidence="1">The sequence shown here is derived from an EMBL/GenBank/DDBJ whole genome shotgun (WGS) entry which is preliminary data.</text>
</comment>
<organism evidence="1 2">
    <name type="scientific">Effrenium voratum</name>
    <dbReference type="NCBI Taxonomy" id="2562239"/>
    <lineage>
        <taxon>Eukaryota</taxon>
        <taxon>Sar</taxon>
        <taxon>Alveolata</taxon>
        <taxon>Dinophyceae</taxon>
        <taxon>Suessiales</taxon>
        <taxon>Symbiodiniaceae</taxon>
        <taxon>Effrenium</taxon>
    </lineage>
</organism>
<evidence type="ECO:0000313" key="1">
    <source>
        <dbReference type="EMBL" id="CAJ1410310.1"/>
    </source>
</evidence>
<proteinExistence type="predicted"/>
<protein>
    <submittedName>
        <fullName evidence="1">Uncharacterized protein</fullName>
    </submittedName>
</protein>
<dbReference type="Proteomes" id="UP001178507">
    <property type="component" value="Unassembled WGS sequence"/>
</dbReference>
<gene>
    <name evidence="1" type="ORF">EVOR1521_LOCUS31154</name>
</gene>
<sequence length="146" mass="15912">MPRQAAGFCDRMTQSADMIGVEDTAALASLHFVLCAHDINEQYWPHLERNMIFKFVAFAKGNSFKSLGGNTVTQSGLVSCHKAMAQVTGQGSAELRNMTQISSVLLTLQLLPRVDARMPMICAAQVSALSKLCECYGGLPRARCTR</sequence>
<keyword evidence="2" id="KW-1185">Reference proteome</keyword>
<dbReference type="AlphaFoldDB" id="A0AA36JR90"/>
<dbReference type="EMBL" id="CAUJNA010003810">
    <property type="protein sequence ID" value="CAJ1410310.1"/>
    <property type="molecule type" value="Genomic_DNA"/>
</dbReference>
<name>A0AA36JR90_9DINO</name>
<evidence type="ECO:0000313" key="2">
    <source>
        <dbReference type="Proteomes" id="UP001178507"/>
    </source>
</evidence>
<reference evidence="1" key="1">
    <citation type="submission" date="2023-08" db="EMBL/GenBank/DDBJ databases">
        <authorList>
            <person name="Chen Y."/>
            <person name="Shah S."/>
            <person name="Dougan E. K."/>
            <person name="Thang M."/>
            <person name="Chan C."/>
        </authorList>
    </citation>
    <scope>NUCLEOTIDE SEQUENCE</scope>
</reference>
<accession>A0AA36JR90</accession>